<feature type="binding site" evidence="4">
    <location>
        <position position="190"/>
    </location>
    <ligand>
        <name>substrate</name>
    </ligand>
</feature>
<dbReference type="AlphaFoldDB" id="A0A1G2MK77"/>
<feature type="domain" description="tRNA-guanine(15) transglycosylase-like" evidence="5">
    <location>
        <begin position="145"/>
        <end position="420"/>
    </location>
</feature>
<evidence type="ECO:0000256" key="1">
    <source>
        <dbReference type="ARBA" id="ARBA00022676"/>
    </source>
</evidence>
<evidence type="ECO:0000259" key="5">
    <source>
        <dbReference type="Pfam" id="PF01702"/>
    </source>
</evidence>
<dbReference type="HAMAP" id="MF_00168">
    <property type="entry name" value="Q_tRNA_Tgt"/>
    <property type="match status" value="1"/>
</dbReference>
<dbReference type="Gene3D" id="3.20.20.105">
    <property type="entry name" value="Queuine tRNA-ribosyltransferase-like"/>
    <property type="match status" value="1"/>
</dbReference>
<dbReference type="NCBIfam" id="TIGR00430">
    <property type="entry name" value="Q_tRNA_tgt"/>
    <property type="match status" value="1"/>
</dbReference>
<reference evidence="6 7" key="1">
    <citation type="journal article" date="2016" name="Nat. Commun.">
        <title>Thousands of microbial genomes shed light on interconnected biogeochemical processes in an aquifer system.</title>
        <authorList>
            <person name="Anantharaman K."/>
            <person name="Brown C.T."/>
            <person name="Hug L.A."/>
            <person name="Sharon I."/>
            <person name="Castelle C.J."/>
            <person name="Probst A.J."/>
            <person name="Thomas B.C."/>
            <person name="Singh A."/>
            <person name="Wilkins M.J."/>
            <person name="Karaoz U."/>
            <person name="Brodie E.L."/>
            <person name="Williams K.H."/>
            <person name="Hubbard S.S."/>
            <person name="Banfield J.F."/>
        </authorList>
    </citation>
    <scope>NUCLEOTIDE SEQUENCE [LARGE SCALE GENOMIC DNA]</scope>
</reference>
<comment type="cofactor">
    <cofactor evidence="4">
        <name>Zn(2+)</name>
        <dbReference type="ChEBI" id="CHEBI:29105"/>
    </cofactor>
    <text evidence="4">Binds 1 zinc ion per subunit.</text>
</comment>
<comment type="catalytic activity">
    <reaction evidence="4">
        <text>7-aminomethyl-7-carbaguanine + guanosine(34) in tRNA = 7-aminomethyl-7-carbaguanosine(34) in tRNA + guanine</text>
        <dbReference type="Rhea" id="RHEA:24104"/>
        <dbReference type="Rhea" id="RHEA-COMP:10341"/>
        <dbReference type="Rhea" id="RHEA-COMP:10342"/>
        <dbReference type="ChEBI" id="CHEBI:16235"/>
        <dbReference type="ChEBI" id="CHEBI:58703"/>
        <dbReference type="ChEBI" id="CHEBI:74269"/>
        <dbReference type="ChEBI" id="CHEBI:82833"/>
        <dbReference type="EC" id="2.4.2.29"/>
    </reaction>
</comment>
<comment type="subunit">
    <text evidence="4">Homodimer. Within each dimer, one monomer is responsible for RNA recognition and catalysis, while the other monomer binds to the replacement base PreQ1.</text>
</comment>
<feature type="binding site" evidence="4">
    <location>
        <position position="365"/>
    </location>
    <ligand>
        <name>Zn(2+)</name>
        <dbReference type="ChEBI" id="CHEBI:29105"/>
    </ligand>
</feature>
<accession>A0A1G2MK77</accession>
<feature type="binding site" evidence="4">
    <location>
        <position position="391"/>
    </location>
    <ligand>
        <name>Zn(2+)</name>
        <dbReference type="ChEBI" id="CHEBI:29105"/>
    </ligand>
</feature>
<dbReference type="Pfam" id="PF01702">
    <property type="entry name" value="TGT"/>
    <property type="match status" value="2"/>
</dbReference>
<feature type="domain" description="tRNA-guanine(15) transglycosylase-like" evidence="5">
    <location>
        <begin position="14"/>
        <end position="103"/>
    </location>
</feature>
<name>A0A1G2MK77_9BACT</name>
<dbReference type="InterPro" id="IPR050076">
    <property type="entry name" value="ArchSynthase1/Queuine_TRR"/>
</dbReference>
<dbReference type="EMBL" id="MHRM01000006">
    <property type="protein sequence ID" value="OHA24335.1"/>
    <property type="molecule type" value="Genomic_DNA"/>
</dbReference>
<dbReference type="NCBIfam" id="TIGR00449">
    <property type="entry name" value="tgt_general"/>
    <property type="match status" value="1"/>
</dbReference>
<dbReference type="STRING" id="1802308.A3D50_02255"/>
<proteinExistence type="inferred from homology"/>
<protein>
    <recommendedName>
        <fullName evidence="4">Queuine tRNA-ribosyltransferase</fullName>
        <ecNumber evidence="4">2.4.2.29</ecNumber>
    </recommendedName>
    <alternativeName>
        <fullName evidence="4">Guanine insertion enzyme</fullName>
    </alternativeName>
    <alternativeName>
        <fullName evidence="4">tRNA-guanine transglycosylase</fullName>
    </alternativeName>
</protein>
<comment type="caution">
    <text evidence="6">The sequence shown here is derived from an EMBL/GenBank/DDBJ whole genome shotgun (WGS) entry which is preliminary data.</text>
</comment>
<feature type="binding site" evidence="4">
    <location>
        <position position="360"/>
    </location>
    <ligand>
        <name>Zn(2+)</name>
        <dbReference type="ChEBI" id="CHEBI:29105"/>
    </ligand>
</feature>
<dbReference type="Proteomes" id="UP000178413">
    <property type="component" value="Unassembled WGS sequence"/>
</dbReference>
<feature type="binding site" evidence="4">
    <location>
        <begin position="93"/>
        <end position="97"/>
    </location>
    <ligand>
        <name>substrate</name>
    </ligand>
</feature>
<keyword evidence="4" id="KW-0671">Queuosine biosynthesis</keyword>
<dbReference type="GO" id="GO:0008479">
    <property type="term" value="F:tRNA-guanosine(34) queuine transglycosylase activity"/>
    <property type="evidence" value="ECO:0007669"/>
    <property type="project" value="UniProtKB-UniRule"/>
</dbReference>
<feature type="active site" description="Proton acceptor" evidence="4">
    <location>
        <position position="93"/>
    </location>
</feature>
<evidence type="ECO:0000256" key="3">
    <source>
        <dbReference type="ARBA" id="ARBA00022694"/>
    </source>
</evidence>
<dbReference type="EC" id="2.4.2.29" evidence="4"/>
<dbReference type="InterPro" id="IPR036511">
    <property type="entry name" value="TGT-like_sf"/>
</dbReference>
<comment type="similarity">
    <text evidence="4">Belongs to the queuine tRNA-ribosyltransferase family.</text>
</comment>
<evidence type="ECO:0000256" key="4">
    <source>
        <dbReference type="HAMAP-Rule" id="MF_00168"/>
    </source>
</evidence>
<feature type="binding site" evidence="4">
    <location>
        <position position="362"/>
    </location>
    <ligand>
        <name>Zn(2+)</name>
        <dbReference type="ChEBI" id="CHEBI:29105"/>
    </ligand>
</feature>
<evidence type="ECO:0000313" key="6">
    <source>
        <dbReference type="EMBL" id="OHA24335.1"/>
    </source>
</evidence>
<keyword evidence="3 4" id="KW-0819">tRNA processing</keyword>
<comment type="function">
    <text evidence="4">Catalyzes the base-exchange of a guanine (G) residue with the queuine precursor 7-aminomethyl-7-deazaguanine (PreQ1) at position 34 (anticodon wobble position) in tRNAs with GU(N) anticodons (tRNA-Asp, -Asn, -His and -Tyr). Catalysis occurs through a double-displacement mechanism. The nucleophile active site attacks the C1' of nucleotide 34 to detach the guanine base from the RNA, forming a covalent enzyme-RNA intermediate. The proton acceptor active site deprotonates the incoming PreQ1, allowing a nucleophilic attack on the C1' of the ribose to form the product. After dissociation, two additional enzymatic reactions on the tRNA convert PreQ1 to queuine (Q), resulting in the hypermodified nucleoside queuosine (7-(((4,5-cis-dihydroxy-2-cyclopenten-1-yl)amino)methyl)-7-deazaguanosine).</text>
</comment>
<feature type="active site" description="Nucleophile" evidence="4">
    <location>
        <position position="322"/>
    </location>
</feature>
<keyword evidence="4" id="KW-0479">Metal-binding</keyword>
<gene>
    <name evidence="4" type="primary">tgt</name>
    <name evidence="6" type="ORF">A3D50_02255</name>
</gene>
<dbReference type="UniPathway" id="UPA00392"/>
<keyword evidence="4" id="KW-0862">Zinc</keyword>
<dbReference type="PANTHER" id="PTHR46499">
    <property type="entry name" value="QUEUINE TRNA-RIBOSYLTRANSFERASE"/>
    <property type="match status" value="1"/>
</dbReference>
<dbReference type="SUPFAM" id="SSF51713">
    <property type="entry name" value="tRNA-guanine transglycosylase"/>
    <property type="match status" value="1"/>
</dbReference>
<feature type="binding site" evidence="4">
    <location>
        <position position="248"/>
    </location>
    <ligand>
        <name>substrate</name>
    </ligand>
</feature>
<dbReference type="GO" id="GO:0005829">
    <property type="term" value="C:cytosol"/>
    <property type="evidence" value="ECO:0007669"/>
    <property type="project" value="TreeGrafter"/>
</dbReference>
<feature type="region of interest" description="RNA binding" evidence="4">
    <location>
        <begin position="303"/>
        <end position="309"/>
    </location>
</feature>
<dbReference type="GO" id="GO:0008616">
    <property type="term" value="P:tRNA queuosine(34) biosynthetic process"/>
    <property type="evidence" value="ECO:0007669"/>
    <property type="project" value="UniProtKB-UniRule"/>
</dbReference>
<feature type="binding site" evidence="4">
    <location>
        <position position="275"/>
    </location>
    <ligand>
        <name>substrate</name>
    </ligand>
</feature>
<feature type="region of interest" description="RNA binding; important for wobble base 34 recognition" evidence="4">
    <location>
        <begin position="327"/>
        <end position="331"/>
    </location>
</feature>
<keyword evidence="2 4" id="KW-0808">Transferase</keyword>
<dbReference type="PANTHER" id="PTHR46499:SF1">
    <property type="entry name" value="QUEUINE TRNA-RIBOSYLTRANSFERASE"/>
    <property type="match status" value="1"/>
</dbReference>
<organism evidence="6 7">
    <name type="scientific">Candidatus Taylorbacteria bacterium RIFCSPHIGHO2_02_FULL_44_12</name>
    <dbReference type="NCBI Taxonomy" id="1802308"/>
    <lineage>
        <taxon>Bacteria</taxon>
        <taxon>Candidatus Tayloriibacteriota</taxon>
    </lineage>
</organism>
<keyword evidence="1 4" id="KW-0328">Glycosyltransferase</keyword>
<sequence>MPKFHIQKGDVKSRARAGTIVTAHGIIETPAFIPVATKATVKSLTPEMVGQAVQAQAVLANTYHLYLQPGTEIIQKAGGLGKFMNWSGPTFTDSGGFQAFSLGAAFGRRMGKVWGAEERSRNNELWIGTNTNVIPPNSLFIIPNSDSLASIDDDGVTFRSVLDGSTHRFTPEISIDIQHAIGADIIFAFDECAAPDADYQYQKRAMDRTHDWAERCTRQHEAGIMNKELGGNKNTSSLSPQALFGIVQGGRHKDLRQESARIIGSMDFDGFGIGGSFDKDDIATAVGWVTAILPEEKPRHLLGIGEPMDLVLGIEQGIDTFDCVAPTRLGRFGTAYTASGRINLLNLRFVADMSPLDHDCHCYSCSNFTRAYIAHLFRAKEMLAATLASIHNLHFLIDITNRAREAILNGSFQEFKEKLLK</sequence>
<dbReference type="InterPro" id="IPR004803">
    <property type="entry name" value="TGT"/>
</dbReference>
<evidence type="ECO:0000313" key="7">
    <source>
        <dbReference type="Proteomes" id="UP000178413"/>
    </source>
</evidence>
<evidence type="ECO:0000256" key="2">
    <source>
        <dbReference type="ARBA" id="ARBA00022679"/>
    </source>
</evidence>
<comment type="pathway">
    <text evidence="4">tRNA modification; tRNA-queuosine biosynthesis.</text>
</comment>
<dbReference type="InterPro" id="IPR002616">
    <property type="entry name" value="tRNA_ribo_trans-like"/>
</dbReference>
<dbReference type="GO" id="GO:0046872">
    <property type="term" value="F:metal ion binding"/>
    <property type="evidence" value="ECO:0007669"/>
    <property type="project" value="UniProtKB-KW"/>
</dbReference>